<feature type="binding site" evidence="5">
    <location>
        <begin position="221"/>
        <end position="228"/>
    </location>
    <ligand>
        <name>ATP</name>
        <dbReference type="ChEBI" id="CHEBI:30616"/>
    </ligand>
</feature>
<dbReference type="GO" id="GO:0043138">
    <property type="term" value="F:3'-5' DNA helicase activity"/>
    <property type="evidence" value="ECO:0007669"/>
    <property type="project" value="TreeGrafter"/>
</dbReference>
<evidence type="ECO:0000256" key="2">
    <source>
        <dbReference type="ARBA" id="ARBA00022801"/>
    </source>
</evidence>
<dbReference type="RefSeq" id="WP_113659096.1">
    <property type="nucleotide sequence ID" value="NZ_KZ845667.1"/>
</dbReference>
<dbReference type="Pfam" id="PF00580">
    <property type="entry name" value="UvrD-helicase"/>
    <property type="match status" value="1"/>
</dbReference>
<keyword evidence="2 5" id="KW-0378">Hydrolase</keyword>
<dbReference type="GO" id="GO:0005829">
    <property type="term" value="C:cytosol"/>
    <property type="evidence" value="ECO:0007669"/>
    <property type="project" value="TreeGrafter"/>
</dbReference>
<dbReference type="InterPro" id="IPR027785">
    <property type="entry name" value="UvrD-like_helicase_C"/>
</dbReference>
<dbReference type="PANTHER" id="PTHR11070">
    <property type="entry name" value="UVRD / RECB / PCRA DNA HELICASE FAMILY MEMBER"/>
    <property type="match status" value="1"/>
</dbReference>
<gene>
    <name evidence="7" type="ORF">DL897_10445</name>
</gene>
<evidence type="ECO:0000313" key="8">
    <source>
        <dbReference type="Proteomes" id="UP000251213"/>
    </source>
</evidence>
<evidence type="ECO:0000256" key="4">
    <source>
        <dbReference type="ARBA" id="ARBA00022840"/>
    </source>
</evidence>
<dbReference type="EMBL" id="QJKK01000005">
    <property type="protein sequence ID" value="RAL24103.1"/>
    <property type="molecule type" value="Genomic_DNA"/>
</dbReference>
<keyword evidence="4 5" id="KW-0067">ATP-binding</keyword>
<dbReference type="Gene3D" id="3.40.50.300">
    <property type="entry name" value="P-loop containing nucleotide triphosphate hydrolases"/>
    <property type="match status" value="3"/>
</dbReference>
<reference evidence="7 8" key="1">
    <citation type="submission" date="2018-06" db="EMBL/GenBank/DDBJ databases">
        <title>Thermoflavimicrobium daqus sp. nov., a thermophilic microbe isolated from Moutai-flavour Daqu.</title>
        <authorList>
            <person name="Wang X."/>
            <person name="Zhou H."/>
        </authorList>
    </citation>
    <scope>NUCLEOTIDE SEQUENCE [LARGE SCALE GENOMIC DNA]</scope>
    <source>
        <strain evidence="7 8">FBKL4.011</strain>
    </source>
</reference>
<evidence type="ECO:0000256" key="3">
    <source>
        <dbReference type="ARBA" id="ARBA00022806"/>
    </source>
</evidence>
<proteinExistence type="predicted"/>
<evidence type="ECO:0000256" key="5">
    <source>
        <dbReference type="PROSITE-ProRule" id="PRU00560"/>
    </source>
</evidence>
<protein>
    <submittedName>
        <fullName evidence="7">Helicase</fullName>
    </submittedName>
</protein>
<feature type="domain" description="UvrD-like helicase ATP-binding" evidence="6">
    <location>
        <begin position="200"/>
        <end position="531"/>
    </location>
</feature>
<organism evidence="7 8">
    <name type="scientific">Thermoflavimicrobium daqui</name>
    <dbReference type="NCBI Taxonomy" id="2137476"/>
    <lineage>
        <taxon>Bacteria</taxon>
        <taxon>Bacillati</taxon>
        <taxon>Bacillota</taxon>
        <taxon>Bacilli</taxon>
        <taxon>Bacillales</taxon>
        <taxon>Thermoactinomycetaceae</taxon>
        <taxon>Thermoflavimicrobium</taxon>
    </lineage>
</organism>
<dbReference type="GO" id="GO:0000725">
    <property type="term" value="P:recombinational repair"/>
    <property type="evidence" value="ECO:0007669"/>
    <property type="project" value="TreeGrafter"/>
</dbReference>
<dbReference type="OrthoDB" id="9787585at2"/>
<dbReference type="PROSITE" id="PS51198">
    <property type="entry name" value="UVRD_HELICASE_ATP_BIND"/>
    <property type="match status" value="1"/>
</dbReference>
<sequence length="688" mass="78127">MFNKNEAAEKAHLAFVLAELRRAWEETDERVKKAYQSVMTAKQYVVEQSSEMDGMEFAANQYDISFAIDLGERVVIKRNRLAKMIASPYFGRVDFRDAGATEADVWYIGLYGFEGPDGNELICDWRSPVAGLFYDYDIGKAVYSAPAGDVEGEVVRKRQFKIHNGAMEYMIESGVAIRDEVLQKELSVKSNDKMKSIVSTIQKEQNAIIRNESAPVLIIQGVAGSGKTSVALHRVAYLLYKYRGTLESKHIRILSPNRVFADYIANVLPELGEEHIPETSMEELAAAELGDKFQFQTFHEQVAELTAYEDPSLIERIRYKSTATFVEELDSFLRQGDDEWFFPRTITIGRDAVPEAAVAEGYEKVSRLLPVKRRLEKLASFLISNTRDVNGNKWNSSAAAKIKTAVRSMYKYKDALSMYKAFYQQKGRQNLFELKPNRTLEYSDVFPLIYIKMHLEGVKTQEDVKHVLVDEMQDYTPVQFAVLSRWFPCKKTILGDGFQTVNPYASCTLEDFRRIFPKAHIVELTKSYRSTFEILQFAQTIVPNARIEPLERHGDTPSVVECRDERDQLEMIRRVVAEWLGSGDQTLGIVCKTADMAERVYRNLEDLSEHVCLLDFQSETFPAGIAVTTAHLAKGLEFDGVIVPFANAYQSELDRHLLYVACTRAMHRLVVTYVGSPSPFLLGSSEPV</sequence>
<dbReference type="GO" id="GO:0016787">
    <property type="term" value="F:hydrolase activity"/>
    <property type="evidence" value="ECO:0007669"/>
    <property type="project" value="UniProtKB-UniRule"/>
</dbReference>
<keyword evidence="8" id="KW-1185">Reference proteome</keyword>
<dbReference type="GO" id="GO:0005524">
    <property type="term" value="F:ATP binding"/>
    <property type="evidence" value="ECO:0007669"/>
    <property type="project" value="UniProtKB-UniRule"/>
</dbReference>
<dbReference type="InterPro" id="IPR000212">
    <property type="entry name" value="DNA_helicase_UvrD/REP"/>
</dbReference>
<name>A0A364K409_9BACL</name>
<keyword evidence="1 5" id="KW-0547">Nucleotide-binding</keyword>
<evidence type="ECO:0000256" key="1">
    <source>
        <dbReference type="ARBA" id="ARBA00022741"/>
    </source>
</evidence>
<comment type="caution">
    <text evidence="7">The sequence shown here is derived from an EMBL/GenBank/DDBJ whole genome shotgun (WGS) entry which is preliminary data.</text>
</comment>
<dbReference type="Proteomes" id="UP000251213">
    <property type="component" value="Unassembled WGS sequence"/>
</dbReference>
<dbReference type="PANTHER" id="PTHR11070:SF17">
    <property type="entry name" value="DNA HELICASE IV"/>
    <property type="match status" value="1"/>
</dbReference>
<dbReference type="GO" id="GO:0003677">
    <property type="term" value="F:DNA binding"/>
    <property type="evidence" value="ECO:0007669"/>
    <property type="project" value="InterPro"/>
</dbReference>
<dbReference type="SUPFAM" id="SSF52540">
    <property type="entry name" value="P-loop containing nucleoside triphosphate hydrolases"/>
    <property type="match status" value="1"/>
</dbReference>
<dbReference type="Pfam" id="PF13538">
    <property type="entry name" value="UvrD_C_2"/>
    <property type="match status" value="1"/>
</dbReference>
<reference evidence="7 8" key="2">
    <citation type="submission" date="2018-06" db="EMBL/GenBank/DDBJ databases">
        <authorList>
            <person name="Zhirakovskaya E."/>
        </authorList>
    </citation>
    <scope>NUCLEOTIDE SEQUENCE [LARGE SCALE GENOMIC DNA]</scope>
    <source>
        <strain evidence="7 8">FBKL4.011</strain>
    </source>
</reference>
<dbReference type="InterPro" id="IPR027417">
    <property type="entry name" value="P-loop_NTPase"/>
</dbReference>
<evidence type="ECO:0000259" key="6">
    <source>
        <dbReference type="PROSITE" id="PS51198"/>
    </source>
</evidence>
<dbReference type="InterPro" id="IPR014016">
    <property type="entry name" value="UvrD-like_ATP-bd"/>
</dbReference>
<evidence type="ECO:0000313" key="7">
    <source>
        <dbReference type="EMBL" id="RAL24103.1"/>
    </source>
</evidence>
<dbReference type="AlphaFoldDB" id="A0A364K409"/>
<keyword evidence="3 5" id="KW-0347">Helicase</keyword>
<accession>A0A364K409</accession>